<comment type="catalytic activity">
    <reaction evidence="2">
        <text>a 3'-end 2',3'-cyclophospho-ribonucleotide-RNA + H2O = a 3'-end 2'-phospho-ribonucleotide-RNA + H(+)</text>
        <dbReference type="Rhea" id="RHEA:11828"/>
        <dbReference type="Rhea" id="RHEA-COMP:10464"/>
        <dbReference type="Rhea" id="RHEA-COMP:17353"/>
        <dbReference type="ChEBI" id="CHEBI:15377"/>
        <dbReference type="ChEBI" id="CHEBI:15378"/>
        <dbReference type="ChEBI" id="CHEBI:83064"/>
        <dbReference type="ChEBI" id="CHEBI:173113"/>
        <dbReference type="EC" id="3.1.4.58"/>
    </reaction>
</comment>
<feature type="short sequence motif" description="HXTX 2" evidence="2">
    <location>
        <begin position="135"/>
        <end position="138"/>
    </location>
</feature>
<organism evidence="4 5">
    <name type="scientific">Candidatus Anoxymicrobium japonicum</name>
    <dbReference type="NCBI Taxonomy" id="2013648"/>
    <lineage>
        <taxon>Bacteria</taxon>
        <taxon>Bacillati</taxon>
        <taxon>Actinomycetota</taxon>
        <taxon>Candidatus Geothermincolia</taxon>
        <taxon>Candidatus Geothermincolales</taxon>
        <taxon>Candidatus Anoxymicrobiaceae</taxon>
        <taxon>Candidatus Anoxymicrobium</taxon>
    </lineage>
</organism>
<evidence type="ECO:0000259" key="3">
    <source>
        <dbReference type="Pfam" id="PF02834"/>
    </source>
</evidence>
<dbReference type="EMBL" id="PHEX01000010">
    <property type="protein sequence ID" value="PKQ28612.1"/>
    <property type="molecule type" value="Genomic_DNA"/>
</dbReference>
<evidence type="ECO:0000313" key="4">
    <source>
        <dbReference type="EMBL" id="PKQ28612.1"/>
    </source>
</evidence>
<accession>A0A2N3G7L4</accession>
<dbReference type="Proteomes" id="UP000233654">
    <property type="component" value="Unassembled WGS sequence"/>
</dbReference>
<dbReference type="InterPro" id="IPR004175">
    <property type="entry name" value="RNA_CPDase"/>
</dbReference>
<comment type="similarity">
    <text evidence="2">Belongs to the 2H phosphoesterase superfamily. ThpR family.</text>
</comment>
<name>A0A2N3G7L4_9ACTN</name>
<feature type="active site" description="Proton acceptor" evidence="2">
    <location>
        <position position="135"/>
    </location>
</feature>
<gene>
    <name evidence="4" type="ORF">CVT63_01835</name>
</gene>
<sequence>MTSEQQHSNMRLFTAFPLSVEVREYVVGVIDELAESIEGVRWTPSENLHVTLCFIGDCSWEKALEMIPWMEKAARRLPLTLTVGGVSNFLSRGSARVIWVGVHDTIGAIEEVYNVLEKGVKKCGLPREKRKYRPHITIGRAKGRFAPITSELANRIKKNDILLKAEQIVLYKSELGGMNAVHTEIARVGSRVIGV</sequence>
<proteinExistence type="inferred from homology"/>
<dbReference type="Gene3D" id="3.90.1140.10">
    <property type="entry name" value="Cyclic phosphodiesterase"/>
    <property type="match status" value="1"/>
</dbReference>
<feature type="domain" description="Phosphoesterase HXTX" evidence="3">
    <location>
        <begin position="106"/>
        <end position="175"/>
    </location>
</feature>
<dbReference type="GO" id="GO:0008664">
    <property type="term" value="F:RNA 2',3'-cyclic 3'-phosphodiesterase activity"/>
    <property type="evidence" value="ECO:0007669"/>
    <property type="project" value="UniProtKB-EC"/>
</dbReference>
<dbReference type="InterPro" id="IPR009097">
    <property type="entry name" value="Cyclic_Pdiesterase"/>
</dbReference>
<feature type="active site" description="Proton donor" evidence="2">
    <location>
        <position position="49"/>
    </location>
</feature>
<dbReference type="GO" id="GO:0004113">
    <property type="term" value="F:2',3'-cyclic-nucleotide 3'-phosphodiesterase activity"/>
    <property type="evidence" value="ECO:0007669"/>
    <property type="project" value="InterPro"/>
</dbReference>
<dbReference type="EC" id="3.1.4.58" evidence="2"/>
<comment type="function">
    <text evidence="2">Hydrolyzes RNA 2',3'-cyclic phosphodiester to an RNA 2'-phosphomonoester.</text>
</comment>
<evidence type="ECO:0000256" key="1">
    <source>
        <dbReference type="ARBA" id="ARBA00022801"/>
    </source>
</evidence>
<feature type="short sequence motif" description="HXTX 1" evidence="2">
    <location>
        <begin position="49"/>
        <end position="52"/>
    </location>
</feature>
<keyword evidence="1 2" id="KW-0378">Hydrolase</keyword>
<evidence type="ECO:0000256" key="2">
    <source>
        <dbReference type="HAMAP-Rule" id="MF_01940"/>
    </source>
</evidence>
<dbReference type="SUPFAM" id="SSF55144">
    <property type="entry name" value="LigT-like"/>
    <property type="match status" value="1"/>
</dbReference>
<dbReference type="PANTHER" id="PTHR35561">
    <property type="entry name" value="RNA 2',3'-CYCLIC PHOSPHODIESTERASE"/>
    <property type="match status" value="1"/>
</dbReference>
<comment type="caution">
    <text evidence="4">The sequence shown here is derived from an EMBL/GenBank/DDBJ whole genome shotgun (WGS) entry which is preliminary data.</text>
</comment>
<feature type="domain" description="Phosphoesterase HXTX" evidence="3">
    <location>
        <begin position="30"/>
        <end position="99"/>
    </location>
</feature>
<reference evidence="4 5" key="1">
    <citation type="journal article" date="2017" name="ISME J.">
        <title>Potential for microbial H2 and metal transformations associated with novel bacteria and archaea in deep terrestrial subsurface sediments.</title>
        <authorList>
            <person name="Hernsdorf A.W."/>
            <person name="Amano Y."/>
            <person name="Miyakawa K."/>
            <person name="Ise K."/>
            <person name="Suzuki Y."/>
            <person name="Anantharaman K."/>
            <person name="Probst A."/>
            <person name="Burstein D."/>
            <person name="Thomas B.C."/>
            <person name="Banfield J.F."/>
        </authorList>
    </citation>
    <scope>NUCLEOTIDE SEQUENCE [LARGE SCALE GENOMIC DNA]</scope>
    <source>
        <strain evidence="4">HGW-Actinobacteria-3</strain>
    </source>
</reference>
<dbReference type="AlphaFoldDB" id="A0A2N3G7L4"/>
<evidence type="ECO:0000313" key="5">
    <source>
        <dbReference type="Proteomes" id="UP000233654"/>
    </source>
</evidence>
<dbReference type="PANTHER" id="PTHR35561:SF1">
    <property type="entry name" value="RNA 2',3'-CYCLIC PHOSPHODIESTERASE"/>
    <property type="match status" value="1"/>
</dbReference>
<protein>
    <recommendedName>
        <fullName evidence="2">RNA 2',3'-cyclic phosphodiesterase</fullName>
        <shortName evidence="2">RNA 2',3'-CPDase</shortName>
        <ecNumber evidence="2">3.1.4.58</ecNumber>
    </recommendedName>
</protein>
<dbReference type="Pfam" id="PF02834">
    <property type="entry name" value="LigT_PEase"/>
    <property type="match status" value="2"/>
</dbReference>
<dbReference type="NCBIfam" id="TIGR02258">
    <property type="entry name" value="2_5_ligase"/>
    <property type="match status" value="1"/>
</dbReference>
<dbReference type="InterPro" id="IPR014051">
    <property type="entry name" value="Phosphoesterase_HXTX"/>
</dbReference>
<dbReference type="HAMAP" id="MF_01940">
    <property type="entry name" value="RNA_CPDase"/>
    <property type="match status" value="1"/>
</dbReference>